<protein>
    <submittedName>
        <fullName evidence="1">Uncharacterized protein</fullName>
    </submittedName>
</protein>
<keyword evidence="2" id="KW-1185">Reference proteome</keyword>
<reference evidence="2" key="1">
    <citation type="journal article" date="2012" name="MBio">
        <title>Comparative genome analysis of Trichophyton rubrum and related dermatophytes reveals candidate genes involved in infection.</title>
        <authorList>
            <person name="Martinez D.A."/>
            <person name="Oliver B.G."/>
            <person name="Graeser Y."/>
            <person name="Goldberg J.M."/>
            <person name="Li W."/>
            <person name="Martinez-Rossi N.M."/>
            <person name="Monod M."/>
            <person name="Shelest E."/>
            <person name="Barton R.C."/>
            <person name="Birch E."/>
            <person name="Brakhage A.A."/>
            <person name="Chen Z."/>
            <person name="Gurr S.J."/>
            <person name="Heiman D."/>
            <person name="Heitman J."/>
            <person name="Kosti I."/>
            <person name="Rossi A."/>
            <person name="Saif S."/>
            <person name="Samalova M."/>
            <person name="Saunders C.W."/>
            <person name="Shea T."/>
            <person name="Summerbell R.C."/>
            <person name="Xu J."/>
            <person name="Young S."/>
            <person name="Zeng Q."/>
            <person name="Birren B.W."/>
            <person name="Cuomo C.A."/>
            <person name="White T.C."/>
        </authorList>
    </citation>
    <scope>NUCLEOTIDE SEQUENCE [LARGE SCALE GENOMIC DNA]</scope>
    <source>
        <strain evidence="2">ATCC MYA-4606 / CBS 127.97</strain>
    </source>
</reference>
<dbReference type="VEuPathDB" id="FungiDB:TEQG_04324"/>
<dbReference type="HOGENOM" id="CLU_2147641_0_0_1"/>
<dbReference type="Proteomes" id="UP000009169">
    <property type="component" value="Unassembled WGS sequence"/>
</dbReference>
<gene>
    <name evidence="1" type="ORF">TEQG_04324</name>
</gene>
<name>F2PU80_TRIEC</name>
<evidence type="ECO:0000313" key="2">
    <source>
        <dbReference type="Proteomes" id="UP000009169"/>
    </source>
</evidence>
<sequence>MAGGDVNQPTGKNLASMTFDTSSDTETYFHDTSRTKKASSLLLSCRLSFSQPSSLQGQVAEGMNPALIFGLTSQLTLAAAQVARTRSGSGEWHARARESPVERSLNSIYKKY</sequence>
<accession>F2PU80</accession>
<dbReference type="AlphaFoldDB" id="F2PU80"/>
<dbReference type="EMBL" id="DS995739">
    <property type="protein sequence ID" value="EGE05448.1"/>
    <property type="molecule type" value="Genomic_DNA"/>
</dbReference>
<evidence type="ECO:0000313" key="1">
    <source>
        <dbReference type="EMBL" id="EGE05448.1"/>
    </source>
</evidence>
<proteinExistence type="predicted"/>
<organism evidence="1 2">
    <name type="scientific">Trichophyton equinum (strain ATCC MYA-4606 / CBS 127.97)</name>
    <name type="common">Horse ringworm fungus</name>
    <dbReference type="NCBI Taxonomy" id="559882"/>
    <lineage>
        <taxon>Eukaryota</taxon>
        <taxon>Fungi</taxon>
        <taxon>Dikarya</taxon>
        <taxon>Ascomycota</taxon>
        <taxon>Pezizomycotina</taxon>
        <taxon>Eurotiomycetes</taxon>
        <taxon>Eurotiomycetidae</taxon>
        <taxon>Onygenales</taxon>
        <taxon>Arthrodermataceae</taxon>
        <taxon>Trichophyton</taxon>
    </lineage>
</organism>